<evidence type="ECO:0000313" key="1">
    <source>
        <dbReference type="EMBL" id="CAF1542206.1"/>
    </source>
</evidence>
<proteinExistence type="predicted"/>
<comment type="caution">
    <text evidence="1">The sequence shown here is derived from an EMBL/GenBank/DDBJ whole genome shotgun (WGS) entry which is preliminary data.</text>
</comment>
<evidence type="ECO:0000313" key="4">
    <source>
        <dbReference type="Proteomes" id="UP000663870"/>
    </source>
</evidence>
<name>A0A815W1K7_9BILA</name>
<dbReference type="Proteomes" id="UP000663854">
    <property type="component" value="Unassembled WGS sequence"/>
</dbReference>
<dbReference type="Proteomes" id="UP000663870">
    <property type="component" value="Unassembled WGS sequence"/>
</dbReference>
<reference evidence="1" key="1">
    <citation type="submission" date="2021-02" db="EMBL/GenBank/DDBJ databases">
        <authorList>
            <person name="Nowell W R."/>
        </authorList>
    </citation>
    <scope>NUCLEOTIDE SEQUENCE</scope>
</reference>
<feature type="non-terminal residue" evidence="1">
    <location>
        <position position="54"/>
    </location>
</feature>
<evidence type="ECO:0000313" key="3">
    <source>
        <dbReference type="Proteomes" id="UP000663854"/>
    </source>
</evidence>
<feature type="non-terminal residue" evidence="1">
    <location>
        <position position="1"/>
    </location>
</feature>
<dbReference type="AlphaFoldDB" id="A0A815W1K7"/>
<evidence type="ECO:0000313" key="2">
    <source>
        <dbReference type="EMBL" id="CAF1669915.1"/>
    </source>
</evidence>
<dbReference type="EMBL" id="CAJNOL010014976">
    <property type="protein sequence ID" value="CAF1669915.1"/>
    <property type="molecule type" value="Genomic_DNA"/>
</dbReference>
<protein>
    <submittedName>
        <fullName evidence="1">Uncharacterized protein</fullName>
    </submittedName>
</protein>
<keyword evidence="4" id="KW-1185">Reference proteome</keyword>
<accession>A0A815W1K7</accession>
<organism evidence="1 3">
    <name type="scientific">Rotaria sordida</name>
    <dbReference type="NCBI Taxonomy" id="392033"/>
    <lineage>
        <taxon>Eukaryota</taxon>
        <taxon>Metazoa</taxon>
        <taxon>Spiralia</taxon>
        <taxon>Gnathifera</taxon>
        <taxon>Rotifera</taxon>
        <taxon>Eurotatoria</taxon>
        <taxon>Bdelloidea</taxon>
        <taxon>Philodinida</taxon>
        <taxon>Philodinidae</taxon>
        <taxon>Rotaria</taxon>
    </lineage>
</organism>
<gene>
    <name evidence="2" type="ORF">JXQ802_LOCUS57420</name>
    <name evidence="1" type="ORF">PYM288_LOCUS40825</name>
</gene>
<sequence>LHNESLYKYFINNEQTSGHQSLIFGLRELNSTEIFQFCLENSSIINPPITNQPF</sequence>
<dbReference type="EMBL" id="CAJNOH010013091">
    <property type="protein sequence ID" value="CAF1542206.1"/>
    <property type="molecule type" value="Genomic_DNA"/>
</dbReference>